<protein>
    <submittedName>
        <fullName evidence="2">5'-nucleotidase</fullName>
    </submittedName>
</protein>
<dbReference type="GO" id="GO:0030288">
    <property type="term" value="C:outer membrane-bounded periplasmic space"/>
    <property type="evidence" value="ECO:0007669"/>
    <property type="project" value="TreeGrafter"/>
</dbReference>
<dbReference type="InterPro" id="IPR006179">
    <property type="entry name" value="5_nucleotidase/apyrase"/>
</dbReference>
<dbReference type="Gene3D" id="3.90.780.10">
    <property type="entry name" value="5'-Nucleotidase, C-terminal domain"/>
    <property type="match status" value="1"/>
</dbReference>
<dbReference type="PANTHER" id="PTHR11575">
    <property type="entry name" value="5'-NUCLEOTIDASE-RELATED"/>
    <property type="match status" value="1"/>
</dbReference>
<comment type="caution">
    <text evidence="2">The sequence shown here is derived from an EMBL/GenBank/DDBJ whole genome shotgun (WGS) entry which is preliminary data.</text>
</comment>
<dbReference type="PRINTS" id="PR01607">
    <property type="entry name" value="APYRASEFAMLY"/>
</dbReference>
<dbReference type="PROSITE" id="PS51257">
    <property type="entry name" value="PROKAR_LIPOPROTEIN"/>
    <property type="match status" value="1"/>
</dbReference>
<organism evidence="2 3">
    <name type="scientific">Phocaeicola coprophilus</name>
    <dbReference type="NCBI Taxonomy" id="387090"/>
    <lineage>
        <taxon>Bacteria</taxon>
        <taxon>Pseudomonadati</taxon>
        <taxon>Bacteroidota</taxon>
        <taxon>Bacteroidia</taxon>
        <taxon>Bacteroidales</taxon>
        <taxon>Bacteroidaceae</taxon>
        <taxon>Phocaeicola</taxon>
    </lineage>
</organism>
<dbReference type="InterPro" id="IPR008334">
    <property type="entry name" value="5'-Nucleotdase_C"/>
</dbReference>
<sequence length="256" mass="28041">MNEWIRKYGLKAVMGAGLLLLAGCQSNYSLVRVEGGRVPITAVYDEYPDKEAEKLVEHYKEKVDSIMSPVIGYAAATLTAYRPESPLSNLIADVLRDGAKQLTGQPADVAVMNMGGIRNALPEGNITYGTIYEIAPFENALCVVTMDGATLETLFSQIASVHGEGISGAQLVITSDGKLEEAKVGGRKIEKDKEYTIATIDYLAEGNDKLEAFRDARSKQVSKKHLLRNLLLDYVAKCEKEGRVIQAETENRIIVR</sequence>
<reference evidence="2 3" key="1">
    <citation type="submission" date="2018-08" db="EMBL/GenBank/DDBJ databases">
        <title>A genome reference for cultivated species of the human gut microbiota.</title>
        <authorList>
            <person name="Zou Y."/>
            <person name="Xue W."/>
            <person name="Luo G."/>
        </authorList>
    </citation>
    <scope>NUCLEOTIDE SEQUENCE [LARGE SCALE GENOMIC DNA]</scope>
    <source>
        <strain evidence="2 3">AM42-38</strain>
    </source>
</reference>
<dbReference type="AlphaFoldDB" id="A0A413SVG3"/>
<feature type="domain" description="5'-Nucleotidase C-terminal" evidence="1">
    <location>
        <begin position="75"/>
        <end position="214"/>
    </location>
</feature>
<dbReference type="SUPFAM" id="SSF55816">
    <property type="entry name" value="5'-nucleotidase (syn. UDP-sugar hydrolase), C-terminal domain"/>
    <property type="match status" value="1"/>
</dbReference>
<dbReference type="Pfam" id="PF02872">
    <property type="entry name" value="5_nucleotid_C"/>
    <property type="match status" value="1"/>
</dbReference>
<accession>A0A413SVG3</accession>
<proteinExistence type="predicted"/>
<evidence type="ECO:0000313" key="3">
    <source>
        <dbReference type="Proteomes" id="UP000283855"/>
    </source>
</evidence>
<dbReference type="RefSeq" id="WP_118401025.1">
    <property type="nucleotide sequence ID" value="NZ_CABJGD010000051.1"/>
</dbReference>
<dbReference type="Proteomes" id="UP000283855">
    <property type="component" value="Unassembled WGS sequence"/>
</dbReference>
<evidence type="ECO:0000313" key="2">
    <source>
        <dbReference type="EMBL" id="RHA72989.1"/>
    </source>
</evidence>
<evidence type="ECO:0000259" key="1">
    <source>
        <dbReference type="Pfam" id="PF02872"/>
    </source>
</evidence>
<dbReference type="EMBL" id="QSFT01000051">
    <property type="protein sequence ID" value="RHA72989.1"/>
    <property type="molecule type" value="Genomic_DNA"/>
</dbReference>
<name>A0A413SVG3_9BACT</name>
<dbReference type="GO" id="GO:0016787">
    <property type="term" value="F:hydrolase activity"/>
    <property type="evidence" value="ECO:0007669"/>
    <property type="project" value="InterPro"/>
</dbReference>
<gene>
    <name evidence="2" type="ORF">DW921_14540</name>
</gene>
<dbReference type="InterPro" id="IPR036907">
    <property type="entry name" value="5'-Nucleotdase_C_sf"/>
</dbReference>
<dbReference type="PANTHER" id="PTHR11575:SF24">
    <property type="entry name" value="5'-NUCLEOTIDASE"/>
    <property type="match status" value="1"/>
</dbReference>
<dbReference type="GO" id="GO:0009166">
    <property type="term" value="P:nucleotide catabolic process"/>
    <property type="evidence" value="ECO:0007669"/>
    <property type="project" value="InterPro"/>
</dbReference>